<protein>
    <submittedName>
        <fullName evidence="2">Uncharacterized protein</fullName>
    </submittedName>
</protein>
<reference evidence="2" key="2">
    <citation type="journal article" date="2015" name="Data Brief">
        <title>Shoot transcriptome of the giant reed, Arundo donax.</title>
        <authorList>
            <person name="Barrero R.A."/>
            <person name="Guerrero F.D."/>
            <person name="Moolhuijzen P."/>
            <person name="Goolsby J.A."/>
            <person name="Tidwell J."/>
            <person name="Bellgard S.E."/>
            <person name="Bellgard M.I."/>
        </authorList>
    </citation>
    <scope>NUCLEOTIDE SEQUENCE</scope>
    <source>
        <tissue evidence="2">Shoot tissue taken approximately 20 cm above the soil surface</tissue>
    </source>
</reference>
<proteinExistence type="predicted"/>
<organism evidence="2">
    <name type="scientific">Arundo donax</name>
    <name type="common">Giant reed</name>
    <name type="synonym">Donax arundinaceus</name>
    <dbReference type="NCBI Taxonomy" id="35708"/>
    <lineage>
        <taxon>Eukaryota</taxon>
        <taxon>Viridiplantae</taxon>
        <taxon>Streptophyta</taxon>
        <taxon>Embryophyta</taxon>
        <taxon>Tracheophyta</taxon>
        <taxon>Spermatophyta</taxon>
        <taxon>Magnoliopsida</taxon>
        <taxon>Liliopsida</taxon>
        <taxon>Poales</taxon>
        <taxon>Poaceae</taxon>
        <taxon>PACMAD clade</taxon>
        <taxon>Arundinoideae</taxon>
        <taxon>Arundineae</taxon>
        <taxon>Arundo</taxon>
    </lineage>
</organism>
<feature type="compositionally biased region" description="Low complexity" evidence="1">
    <location>
        <begin position="15"/>
        <end position="27"/>
    </location>
</feature>
<accession>A0A0A9A6I4</accession>
<feature type="region of interest" description="Disordered" evidence="1">
    <location>
        <begin position="1"/>
        <end position="27"/>
    </location>
</feature>
<dbReference type="EMBL" id="GBRH01251194">
    <property type="protein sequence ID" value="JAD46701.1"/>
    <property type="molecule type" value="Transcribed_RNA"/>
</dbReference>
<evidence type="ECO:0000256" key="1">
    <source>
        <dbReference type="SAM" id="MobiDB-lite"/>
    </source>
</evidence>
<sequence>MCIESSGAATSPPCACSSTLPATSSSSSTTHATLSLFLAEPANLPLPPSLASACFLGHALLCVVMPRPSCRAAVICFVLGHHVRCVTHQQVPDAN</sequence>
<reference evidence="2" key="1">
    <citation type="submission" date="2014-09" db="EMBL/GenBank/DDBJ databases">
        <authorList>
            <person name="Magalhaes I.L.F."/>
            <person name="Oliveira U."/>
            <person name="Santos F.R."/>
            <person name="Vidigal T.H.D.A."/>
            <person name="Brescovit A.D."/>
            <person name="Santos A.J."/>
        </authorList>
    </citation>
    <scope>NUCLEOTIDE SEQUENCE</scope>
    <source>
        <tissue evidence="2">Shoot tissue taken approximately 20 cm above the soil surface</tissue>
    </source>
</reference>
<name>A0A0A9A6I4_ARUDO</name>
<dbReference type="AlphaFoldDB" id="A0A0A9A6I4"/>
<evidence type="ECO:0000313" key="2">
    <source>
        <dbReference type="EMBL" id="JAD46701.1"/>
    </source>
</evidence>